<sequence length="83" mass="9457">MTTVLTSHTHTLQIAQLKAHSSYGRIGITFCTGKHYRLAIASIWERNLHVDLDTIKAWESHTVVTLLESSEMFELKCSNLENK</sequence>
<dbReference type="InterPro" id="IPR029021">
    <property type="entry name" value="Prot-tyrosine_phosphatase-like"/>
</dbReference>
<keyword evidence="2" id="KW-1185">Reference proteome</keyword>
<accession>A0AAN1CVH6</accession>
<reference evidence="1 2" key="1">
    <citation type="submission" date="2016-07" db="EMBL/GenBank/DDBJ databases">
        <title>Developing Vibrio natriegens as a novel, fast-growing host for biotechnology.</title>
        <authorList>
            <person name="Weinstock M.T."/>
            <person name="Hesek E.D."/>
            <person name="Wilson C.M."/>
            <person name="Gibson D.G."/>
        </authorList>
    </citation>
    <scope>NUCLEOTIDE SEQUENCE [LARGE SCALE GENOMIC DNA]</scope>
    <source>
        <strain evidence="1 2">ATCC 14048</strain>
    </source>
</reference>
<proteinExistence type="predicted"/>
<protein>
    <submittedName>
        <fullName evidence="1">Protein phosphatase</fullName>
    </submittedName>
</protein>
<evidence type="ECO:0000313" key="1">
    <source>
        <dbReference type="EMBL" id="ANQ12544.1"/>
    </source>
</evidence>
<dbReference type="EMBL" id="CP016345">
    <property type="protein sequence ID" value="ANQ12544.1"/>
    <property type="molecule type" value="Genomic_DNA"/>
</dbReference>
<dbReference type="GeneID" id="70912382"/>
<evidence type="ECO:0000313" key="2">
    <source>
        <dbReference type="Proteomes" id="UP000092741"/>
    </source>
</evidence>
<name>A0AAN1CVH6_VIBNA</name>
<dbReference type="KEGG" id="vna:PN96_06235"/>
<dbReference type="Proteomes" id="UP000092741">
    <property type="component" value="Chromosome 1"/>
</dbReference>
<dbReference type="AlphaFoldDB" id="A0AAN1CVH6"/>
<dbReference type="RefSeq" id="WP_020333220.1">
    <property type="nucleotide sequence ID" value="NZ_ATFJ01000003.1"/>
</dbReference>
<organism evidence="1 2">
    <name type="scientific">Vibrio natriegens NBRC 15636 = ATCC 14048 = DSM 759</name>
    <dbReference type="NCBI Taxonomy" id="1219067"/>
    <lineage>
        <taxon>Bacteria</taxon>
        <taxon>Pseudomonadati</taxon>
        <taxon>Pseudomonadota</taxon>
        <taxon>Gammaproteobacteria</taxon>
        <taxon>Vibrionales</taxon>
        <taxon>Vibrionaceae</taxon>
        <taxon>Vibrio</taxon>
    </lineage>
</organism>
<dbReference type="Gene3D" id="3.90.190.10">
    <property type="entry name" value="Protein tyrosine phosphatase superfamily"/>
    <property type="match status" value="1"/>
</dbReference>
<gene>
    <name evidence="1" type="ORF">BA890_07115</name>
</gene>